<organism evidence="11 12">
    <name type="scientific">Massilia aerilata</name>
    <dbReference type="NCBI Taxonomy" id="453817"/>
    <lineage>
        <taxon>Bacteria</taxon>
        <taxon>Pseudomonadati</taxon>
        <taxon>Pseudomonadota</taxon>
        <taxon>Betaproteobacteria</taxon>
        <taxon>Burkholderiales</taxon>
        <taxon>Oxalobacteraceae</taxon>
        <taxon>Telluria group</taxon>
        <taxon>Massilia</taxon>
    </lineage>
</organism>
<comment type="caution">
    <text evidence="11">The sequence shown here is derived from an EMBL/GenBank/DDBJ whole genome shotgun (WGS) entry which is preliminary data.</text>
</comment>
<accession>A0ABW0RRC3</accession>
<dbReference type="PANTHER" id="PTHR43047:SF72">
    <property type="entry name" value="OSMOSENSING HISTIDINE PROTEIN KINASE SLN1"/>
    <property type="match status" value="1"/>
</dbReference>
<keyword evidence="5" id="KW-0418">Kinase</keyword>
<evidence type="ECO:0000313" key="11">
    <source>
        <dbReference type="EMBL" id="MFC5547167.1"/>
    </source>
</evidence>
<dbReference type="PANTHER" id="PTHR43047">
    <property type="entry name" value="TWO-COMPONENT HISTIDINE PROTEIN KINASE"/>
    <property type="match status" value="1"/>
</dbReference>
<dbReference type="PROSITE" id="PS50110">
    <property type="entry name" value="RESPONSE_REGULATORY"/>
    <property type="match status" value="1"/>
</dbReference>
<dbReference type="InterPro" id="IPR003661">
    <property type="entry name" value="HisK_dim/P_dom"/>
</dbReference>
<feature type="domain" description="Response regulatory" evidence="10">
    <location>
        <begin position="611"/>
        <end position="742"/>
    </location>
</feature>
<dbReference type="InterPro" id="IPR036890">
    <property type="entry name" value="HATPase_C_sf"/>
</dbReference>
<keyword evidence="11" id="KW-0067">ATP-binding</keyword>
<keyword evidence="3 6" id="KW-0597">Phosphoprotein</keyword>
<feature type="modified residue" description="4-aspartylphosphate" evidence="6">
    <location>
        <position position="676"/>
    </location>
</feature>
<dbReference type="Gene3D" id="3.30.565.10">
    <property type="entry name" value="Histidine kinase-like ATPase, C-terminal domain"/>
    <property type="match status" value="1"/>
</dbReference>
<dbReference type="InterPro" id="IPR011006">
    <property type="entry name" value="CheY-like_superfamily"/>
</dbReference>
<dbReference type="InterPro" id="IPR036097">
    <property type="entry name" value="HisK_dim/P_sf"/>
</dbReference>
<dbReference type="Gene3D" id="3.30.450.20">
    <property type="entry name" value="PAS domain"/>
    <property type="match status" value="1"/>
</dbReference>
<dbReference type="CDD" id="cd00082">
    <property type="entry name" value="HisKA"/>
    <property type="match status" value="1"/>
</dbReference>
<dbReference type="InterPro" id="IPR004358">
    <property type="entry name" value="Sig_transdc_His_kin-like_C"/>
</dbReference>
<proteinExistence type="predicted"/>
<dbReference type="CDD" id="cd18774">
    <property type="entry name" value="PDC2_HK_sensor"/>
    <property type="match status" value="1"/>
</dbReference>
<dbReference type="PRINTS" id="PR00344">
    <property type="entry name" value="BCTRLSENSOR"/>
</dbReference>
<dbReference type="InterPro" id="IPR001789">
    <property type="entry name" value="Sig_transdc_resp-reg_receiver"/>
</dbReference>
<evidence type="ECO:0000256" key="5">
    <source>
        <dbReference type="ARBA" id="ARBA00022777"/>
    </source>
</evidence>
<reference evidence="12" key="1">
    <citation type="journal article" date="2019" name="Int. J. Syst. Evol. Microbiol.">
        <title>The Global Catalogue of Microorganisms (GCM) 10K type strain sequencing project: providing services to taxonomists for standard genome sequencing and annotation.</title>
        <authorList>
            <consortium name="The Broad Institute Genomics Platform"/>
            <consortium name="The Broad Institute Genome Sequencing Center for Infectious Disease"/>
            <person name="Wu L."/>
            <person name="Ma J."/>
        </authorList>
    </citation>
    <scope>NUCLEOTIDE SEQUENCE [LARGE SCALE GENOMIC DNA]</scope>
    <source>
        <strain evidence="12">CGMCC 4.5798</strain>
    </source>
</reference>
<evidence type="ECO:0000256" key="7">
    <source>
        <dbReference type="SAM" id="Coils"/>
    </source>
</evidence>
<dbReference type="GO" id="GO:0005524">
    <property type="term" value="F:ATP binding"/>
    <property type="evidence" value="ECO:0007669"/>
    <property type="project" value="UniProtKB-KW"/>
</dbReference>
<dbReference type="SUPFAM" id="SSF52172">
    <property type="entry name" value="CheY-like"/>
    <property type="match status" value="1"/>
</dbReference>
<dbReference type="Pfam" id="PF00072">
    <property type="entry name" value="Response_reg"/>
    <property type="match status" value="1"/>
</dbReference>
<name>A0ABW0RRC3_9BURK</name>
<protein>
    <recommendedName>
        <fullName evidence="2">histidine kinase</fullName>
        <ecNumber evidence="2">2.7.13.3</ecNumber>
    </recommendedName>
</protein>
<dbReference type="Proteomes" id="UP001596086">
    <property type="component" value="Unassembled WGS sequence"/>
</dbReference>
<dbReference type="SUPFAM" id="SSF55874">
    <property type="entry name" value="ATPase domain of HSP90 chaperone/DNA topoisomerase II/histidine kinase"/>
    <property type="match status" value="1"/>
</dbReference>
<dbReference type="Pfam" id="PF00512">
    <property type="entry name" value="HisKA"/>
    <property type="match status" value="1"/>
</dbReference>
<feature type="domain" description="Histidine kinase" evidence="9">
    <location>
        <begin position="384"/>
        <end position="593"/>
    </location>
</feature>
<dbReference type="SMART" id="SM00448">
    <property type="entry name" value="REC"/>
    <property type="match status" value="1"/>
</dbReference>
<gene>
    <name evidence="11" type="ORF">ACFPO9_01395</name>
</gene>
<evidence type="ECO:0000313" key="12">
    <source>
        <dbReference type="Proteomes" id="UP001596086"/>
    </source>
</evidence>
<evidence type="ECO:0000256" key="3">
    <source>
        <dbReference type="ARBA" id="ARBA00022553"/>
    </source>
</evidence>
<comment type="catalytic activity">
    <reaction evidence="1">
        <text>ATP + protein L-histidine = ADP + protein N-phospho-L-histidine.</text>
        <dbReference type="EC" id="2.7.13.3"/>
    </reaction>
</comment>
<dbReference type="InterPro" id="IPR005467">
    <property type="entry name" value="His_kinase_dom"/>
</dbReference>
<dbReference type="RefSeq" id="WP_379765943.1">
    <property type="nucleotide sequence ID" value="NZ_JBHSMZ010000001.1"/>
</dbReference>
<dbReference type="InterPro" id="IPR003594">
    <property type="entry name" value="HATPase_dom"/>
</dbReference>
<evidence type="ECO:0000256" key="1">
    <source>
        <dbReference type="ARBA" id="ARBA00000085"/>
    </source>
</evidence>
<evidence type="ECO:0000259" key="10">
    <source>
        <dbReference type="PROSITE" id="PS50110"/>
    </source>
</evidence>
<keyword evidence="8" id="KW-0812">Transmembrane</keyword>
<dbReference type="EC" id="2.7.13.3" evidence="2"/>
<evidence type="ECO:0000256" key="6">
    <source>
        <dbReference type="PROSITE-ProRule" id="PRU00169"/>
    </source>
</evidence>
<dbReference type="SUPFAM" id="SSF47384">
    <property type="entry name" value="Homodimeric domain of signal transducing histidine kinase"/>
    <property type="match status" value="1"/>
</dbReference>
<evidence type="ECO:0000256" key="4">
    <source>
        <dbReference type="ARBA" id="ARBA00022679"/>
    </source>
</evidence>
<dbReference type="SMART" id="SM00387">
    <property type="entry name" value="HATPase_c"/>
    <property type="match status" value="1"/>
</dbReference>
<dbReference type="Gene3D" id="1.10.287.130">
    <property type="match status" value="1"/>
</dbReference>
<dbReference type="Pfam" id="PF02518">
    <property type="entry name" value="HATPase_c"/>
    <property type="match status" value="1"/>
</dbReference>
<keyword evidence="8" id="KW-0472">Membrane</keyword>
<dbReference type="SMART" id="SM00388">
    <property type="entry name" value="HisKA"/>
    <property type="match status" value="1"/>
</dbReference>
<feature type="coiled-coil region" evidence="7">
    <location>
        <begin position="357"/>
        <end position="384"/>
    </location>
</feature>
<dbReference type="PROSITE" id="PS50109">
    <property type="entry name" value="HIS_KIN"/>
    <property type="match status" value="1"/>
</dbReference>
<sequence length="747" mass="79485">MPSPRSRTLPLRHLLVLLTAIGLLPLALLGIWSIHVASEYRQREQERALLDMARALSSAVDAELDSSVAALSSMAQSPAMVAGDVRAFYDIASAQAKAQPEWLGVFLADHEGKTVFRTNAPFGAEAPALADPDSLQQALSLHRAVVGRIVRGKGGRAAVPVRIPVTDTHGHAFVLSAVVKPDRILRVIERQRAPADSLIAVIDASGHIVARSKNQERFVTQPITPALRALMTRNGLEGAGATLTKEGDEVATAYSSMSRYGWTVVTNTPMAALRAGFLEGIAVYAAGVAISLAICIALAYWLSNRIVGAFNGLRRAAAALGAGRPVHVPKARIRELGRMGRALEAAGRQRARREQERSSLMASLEQALEQAREASQAKDEFLAVLGHELRNPLSPIVASLDLMDMRDEPGARRERAIMRRQVTHLKRLVDDLLDVSRIASGKLQLELRPLNLAETVRHAVAALPGHAITLEAPDAVWILGDDSRLVQVLNNLLSNAARFGSSATHIELAADAAAGLARLSVRDNGIGMDAGLLSRIFEPFYQAPQQLARRTGGLGLGLAIVRKIVELHGGSVSANSEGPARGSRFEVALPLAAAQAQQRDATPAAEQQPCAILLVDDNEDAANGTASLLRQLGHKVEVAYNAAQALAAARSVLAGGLSTELPTQLPTEVPRVAILDIGLPDMDGYALALLLRRQYGAGLRLVALSGYGQQADLERAVQAGFDLHLTKPATLDDLLRALGPTAAPASH</sequence>
<feature type="transmembrane region" description="Helical" evidence="8">
    <location>
        <begin position="281"/>
        <end position="302"/>
    </location>
</feature>
<evidence type="ECO:0000256" key="8">
    <source>
        <dbReference type="SAM" id="Phobius"/>
    </source>
</evidence>
<keyword evidence="8" id="KW-1133">Transmembrane helix</keyword>
<keyword evidence="11" id="KW-0547">Nucleotide-binding</keyword>
<keyword evidence="7" id="KW-0175">Coiled coil</keyword>
<keyword evidence="12" id="KW-1185">Reference proteome</keyword>
<dbReference type="Gene3D" id="3.40.50.2300">
    <property type="match status" value="1"/>
</dbReference>
<evidence type="ECO:0000259" key="9">
    <source>
        <dbReference type="PROSITE" id="PS50109"/>
    </source>
</evidence>
<keyword evidence="4" id="KW-0808">Transferase</keyword>
<dbReference type="EMBL" id="JBHSMZ010000001">
    <property type="protein sequence ID" value="MFC5547167.1"/>
    <property type="molecule type" value="Genomic_DNA"/>
</dbReference>
<evidence type="ECO:0000256" key="2">
    <source>
        <dbReference type="ARBA" id="ARBA00012438"/>
    </source>
</evidence>